<dbReference type="PANTHER" id="PTHR48101:SF1">
    <property type="entry name" value="METHYLMALONYL-COA MUTASE, LARGE SUBUNIT"/>
    <property type="match status" value="1"/>
</dbReference>
<dbReference type="Pfam" id="PF01642">
    <property type="entry name" value="MM_CoA_mutase"/>
    <property type="match status" value="1"/>
</dbReference>
<dbReference type="PANTHER" id="PTHR48101">
    <property type="entry name" value="METHYLMALONYL-COA MUTASE, MITOCHONDRIAL-RELATED"/>
    <property type="match status" value="1"/>
</dbReference>
<dbReference type="InterPro" id="IPR016176">
    <property type="entry name" value="Cbl-dep_enz_cat"/>
</dbReference>
<dbReference type="InterPro" id="IPR006099">
    <property type="entry name" value="MeMalonylCoA_mutase_a/b_cat"/>
</dbReference>
<organism evidence="4 5">
    <name type="scientific">Eiseniibacteriota bacterium</name>
    <dbReference type="NCBI Taxonomy" id="2212470"/>
    <lineage>
        <taxon>Bacteria</taxon>
        <taxon>Candidatus Eiseniibacteriota</taxon>
    </lineage>
</organism>
<comment type="caution">
    <text evidence="4">The sequence shown here is derived from an EMBL/GenBank/DDBJ whole genome shotgun (WGS) entry which is preliminary data.</text>
</comment>
<dbReference type="NCBIfam" id="TIGR00641">
    <property type="entry name" value="acid_CoA_mut_N"/>
    <property type="match status" value="1"/>
</dbReference>
<dbReference type="Gene3D" id="3.20.20.240">
    <property type="entry name" value="Methylmalonyl-CoA mutase"/>
    <property type="match status" value="1"/>
</dbReference>
<dbReference type="GO" id="GO:0031419">
    <property type="term" value="F:cobalamin binding"/>
    <property type="evidence" value="ECO:0007669"/>
    <property type="project" value="InterPro"/>
</dbReference>
<evidence type="ECO:0000313" key="5">
    <source>
        <dbReference type="Proteomes" id="UP000320184"/>
    </source>
</evidence>
<gene>
    <name evidence="4" type="ORF">E6K73_04150</name>
</gene>
<feature type="region of interest" description="Disordered" evidence="2">
    <location>
        <begin position="1"/>
        <end position="57"/>
    </location>
</feature>
<name>A0A538SKT2_UNCEI</name>
<evidence type="ECO:0000256" key="2">
    <source>
        <dbReference type="SAM" id="MobiDB-lite"/>
    </source>
</evidence>
<dbReference type="GO" id="GO:0004494">
    <property type="term" value="F:methylmalonyl-CoA mutase activity"/>
    <property type="evidence" value="ECO:0007669"/>
    <property type="project" value="InterPro"/>
</dbReference>
<protein>
    <submittedName>
        <fullName evidence="4">Methylmalonyl-CoA mutase</fullName>
    </submittedName>
</protein>
<evidence type="ECO:0000256" key="1">
    <source>
        <dbReference type="ARBA" id="ARBA00023235"/>
    </source>
</evidence>
<dbReference type="EMBL" id="VBOT01000049">
    <property type="protein sequence ID" value="TMQ51979.1"/>
    <property type="molecule type" value="Genomic_DNA"/>
</dbReference>
<accession>A0A538SKT2</accession>
<dbReference type="Proteomes" id="UP000320184">
    <property type="component" value="Unassembled WGS sequence"/>
</dbReference>
<keyword evidence="1" id="KW-0413">Isomerase</keyword>
<feature type="domain" description="Methylmalonyl-CoA mutase alpha/beta chain catalytic" evidence="3">
    <location>
        <begin position="22"/>
        <end position="534"/>
    </location>
</feature>
<reference evidence="4 5" key="1">
    <citation type="journal article" date="2019" name="Nat. Microbiol.">
        <title>Mediterranean grassland soil C-N compound turnover is dependent on rainfall and depth, and is mediated by genomically divergent microorganisms.</title>
        <authorList>
            <person name="Diamond S."/>
            <person name="Andeer P.F."/>
            <person name="Li Z."/>
            <person name="Crits-Christoph A."/>
            <person name="Burstein D."/>
            <person name="Anantharaman K."/>
            <person name="Lane K.R."/>
            <person name="Thomas B.C."/>
            <person name="Pan C."/>
            <person name="Northen T.R."/>
            <person name="Banfield J.F."/>
        </authorList>
    </citation>
    <scope>NUCLEOTIDE SEQUENCE [LARGE SCALE GENOMIC DNA]</scope>
    <source>
        <strain evidence="4">WS_3</strain>
    </source>
</reference>
<dbReference type="AlphaFoldDB" id="A0A538SKT2"/>
<proteinExistence type="predicted"/>
<dbReference type="SUPFAM" id="SSF51703">
    <property type="entry name" value="Cobalamin (vitamin B12)-dependent enzymes"/>
    <property type="match status" value="1"/>
</dbReference>
<dbReference type="InterPro" id="IPR006098">
    <property type="entry name" value="MMCoA_mutase_a_cat"/>
</dbReference>
<evidence type="ECO:0000259" key="3">
    <source>
        <dbReference type="Pfam" id="PF01642"/>
    </source>
</evidence>
<sequence>MTRAGGGRSRRAAPEAAGERRTPSGLAVQKAYTRGDLPADLDRRAPPPGEPPYTRGIHPSMYRARLWTMRQYAGFNDARQTNGRFRFLLSQGQTGLSVAFDLPTQMGYDSDHPRAHGEVGRVGVPISCLADMEDLLRELPLDRITTSMTINATAPLLLAFYVTVADRRGVPRPKLGGTIQNDVLKEYVARGTYIYPPEASLRLITDVFEFAEREVPQWNTISVSGYHMREAGSTAVQELAFTLANAVTYLEAARARGLDPARIARRMSFFFNAHNHLFEEVAKFRAARKLWAELLEERFGIDDGGARKLRFHTQTAGSTLTAQQPLNNVVRVTLQALSAILGGTQSLHTNSYDEALGLPSQEAALLALRTQQVLAHESGVTDAADPLGGSFWVERLTADLEEQARELFSRIDRAGGMLEAIASGWVQEEIHRSAYRWHQEVESGARVVVGVNRYADERPVPPPPFKPDPATERERAAFLARWRAERDARSVKTALGRLERAARGSENLMPRILDSLGARATLGEVCDTMRAVFGTYRPGGSPATAAT</sequence>
<evidence type="ECO:0000313" key="4">
    <source>
        <dbReference type="EMBL" id="TMQ51979.1"/>
    </source>
</evidence>